<dbReference type="PROSITE" id="PS01162">
    <property type="entry name" value="QOR_ZETA_CRYSTAL"/>
    <property type="match status" value="1"/>
</dbReference>
<dbReference type="SMART" id="SM00829">
    <property type="entry name" value="PKS_ER"/>
    <property type="match status" value="1"/>
</dbReference>
<dbReference type="InterPro" id="IPR051397">
    <property type="entry name" value="Zn-ADH-like_protein"/>
</dbReference>
<dbReference type="HOGENOM" id="CLU_026673_3_1_11"/>
<dbReference type="InterPro" id="IPR013154">
    <property type="entry name" value="ADH-like_N"/>
</dbReference>
<dbReference type="InterPro" id="IPR011032">
    <property type="entry name" value="GroES-like_sf"/>
</dbReference>
<dbReference type="InterPro" id="IPR036291">
    <property type="entry name" value="NAD(P)-bd_dom_sf"/>
</dbReference>
<dbReference type="InterPro" id="IPR013149">
    <property type="entry name" value="ADH-like_C"/>
</dbReference>
<dbReference type="eggNOG" id="COG0604">
    <property type="taxonomic scope" value="Bacteria"/>
</dbReference>
<dbReference type="InterPro" id="IPR002364">
    <property type="entry name" value="Quin_OxRdtase/zeta-crystal_CS"/>
</dbReference>
<dbReference type="Pfam" id="PF00107">
    <property type="entry name" value="ADH_zinc_N"/>
    <property type="match status" value="1"/>
</dbReference>
<dbReference type="Proteomes" id="UP000027986">
    <property type="component" value="Chromosome"/>
</dbReference>
<dbReference type="Pfam" id="PF08240">
    <property type="entry name" value="ADH_N"/>
    <property type="match status" value="1"/>
</dbReference>
<sequence length="321" mass="33612">MRAVQVVTLDGPGAVRINDVDAPTPKPHEVLIDVRAAGLCYPDALLTRGLYQMKPEPPFTLGAEVAGVVAQAPEGSGFSVGDRVVAFPGFGGMAEQVCVAAPFVFHLPDDVSFETGAALPMNYLTVQFALDRRGRLAEGETVLVHGAAGGIGIAAIQHAKARGARVIAVASSDDKRAIATQAGADDVIAPDGFKDAVMELTDGRGVDIVVDPVGGDRFTDSLRSLAVEGRLLVIGFTGGAIPEVKVNRLLLNNVDVVGVGWGAFWMPRPETVPAQWKAIEPLVASGQLSPVLGEVRPLERAGEAIAEMEERRATGKLVLTL</sequence>
<dbReference type="OrthoDB" id="4190732at2"/>
<organism evidence="1 2">
    <name type="scientific">Dermacoccus nishinomiyaensis</name>
    <dbReference type="NCBI Taxonomy" id="1274"/>
    <lineage>
        <taxon>Bacteria</taxon>
        <taxon>Bacillati</taxon>
        <taxon>Actinomycetota</taxon>
        <taxon>Actinomycetes</taxon>
        <taxon>Micrococcales</taxon>
        <taxon>Dermacoccaceae</taxon>
        <taxon>Dermacoccus</taxon>
    </lineage>
</organism>
<evidence type="ECO:0000313" key="1">
    <source>
        <dbReference type="EMBL" id="AIF39965.1"/>
    </source>
</evidence>
<protein>
    <submittedName>
        <fullName evidence="1">NADPH:quinone oxidoreductase</fullName>
    </submittedName>
</protein>
<dbReference type="GO" id="GO:0016491">
    <property type="term" value="F:oxidoreductase activity"/>
    <property type="evidence" value="ECO:0007669"/>
    <property type="project" value="InterPro"/>
</dbReference>
<dbReference type="SUPFAM" id="SSF51735">
    <property type="entry name" value="NAD(P)-binding Rossmann-fold domains"/>
    <property type="match status" value="1"/>
</dbReference>
<dbReference type="RefSeq" id="WP_038566655.1">
    <property type="nucleotide sequence ID" value="NZ_CAKZHM010000120.1"/>
</dbReference>
<dbReference type="Gene3D" id="3.40.50.720">
    <property type="entry name" value="NAD(P)-binding Rossmann-like Domain"/>
    <property type="match status" value="1"/>
</dbReference>
<proteinExistence type="predicted"/>
<accession>A0A075JE64</accession>
<dbReference type="Gene3D" id="3.90.180.10">
    <property type="entry name" value="Medium-chain alcohol dehydrogenases, catalytic domain"/>
    <property type="match status" value="1"/>
</dbReference>
<name>A0A075JE64_9MICO</name>
<dbReference type="KEGG" id="dni:HX89_02075"/>
<dbReference type="CDD" id="cd08241">
    <property type="entry name" value="QOR1"/>
    <property type="match status" value="1"/>
</dbReference>
<dbReference type="GeneID" id="41840027"/>
<keyword evidence="2" id="KW-1185">Reference proteome</keyword>
<reference evidence="1 2" key="1">
    <citation type="submission" date="2014-07" db="EMBL/GenBank/DDBJ databases">
        <title>Genome Sequencing of Dermacoccus nishinomiyaensis.</title>
        <authorList>
            <person name="Hong K.W."/>
            <person name="Chan K.G."/>
        </authorList>
    </citation>
    <scope>NUCLEOTIDE SEQUENCE [LARGE SCALE GENOMIC DNA]</scope>
    <source>
        <strain evidence="1 2">M25</strain>
    </source>
</reference>
<dbReference type="EMBL" id="CP008889">
    <property type="protein sequence ID" value="AIF39965.1"/>
    <property type="molecule type" value="Genomic_DNA"/>
</dbReference>
<dbReference type="PANTHER" id="PTHR43677">
    <property type="entry name" value="SHORT-CHAIN DEHYDROGENASE/REDUCTASE"/>
    <property type="match status" value="1"/>
</dbReference>
<dbReference type="PANTHER" id="PTHR43677:SF4">
    <property type="entry name" value="QUINONE OXIDOREDUCTASE-LIKE PROTEIN 2"/>
    <property type="match status" value="1"/>
</dbReference>
<evidence type="ECO:0000313" key="2">
    <source>
        <dbReference type="Proteomes" id="UP000027986"/>
    </source>
</evidence>
<dbReference type="GO" id="GO:0008270">
    <property type="term" value="F:zinc ion binding"/>
    <property type="evidence" value="ECO:0007669"/>
    <property type="project" value="InterPro"/>
</dbReference>
<gene>
    <name evidence="1" type="ORF">HX89_02075</name>
</gene>
<dbReference type="SUPFAM" id="SSF50129">
    <property type="entry name" value="GroES-like"/>
    <property type="match status" value="1"/>
</dbReference>
<dbReference type="AlphaFoldDB" id="A0A075JE64"/>
<dbReference type="InterPro" id="IPR020843">
    <property type="entry name" value="ER"/>
</dbReference>